<gene>
    <name evidence="2" type="ORF">FGO68_gene17719</name>
</gene>
<accession>A0A8J8SXA1</accession>
<comment type="caution">
    <text evidence="2">The sequence shown here is derived from an EMBL/GenBank/DDBJ whole genome shotgun (WGS) entry which is preliminary data.</text>
</comment>
<organism evidence="2 3">
    <name type="scientific">Halteria grandinella</name>
    <dbReference type="NCBI Taxonomy" id="5974"/>
    <lineage>
        <taxon>Eukaryota</taxon>
        <taxon>Sar</taxon>
        <taxon>Alveolata</taxon>
        <taxon>Ciliophora</taxon>
        <taxon>Intramacronucleata</taxon>
        <taxon>Spirotrichea</taxon>
        <taxon>Stichotrichia</taxon>
        <taxon>Sporadotrichida</taxon>
        <taxon>Halteriidae</taxon>
        <taxon>Halteria</taxon>
    </lineage>
</organism>
<protein>
    <submittedName>
        <fullName evidence="2">Uncharacterized protein</fullName>
    </submittedName>
</protein>
<name>A0A8J8SXA1_HALGN</name>
<feature type="compositionally biased region" description="Polar residues" evidence="1">
    <location>
        <begin position="321"/>
        <end position="335"/>
    </location>
</feature>
<feature type="region of interest" description="Disordered" evidence="1">
    <location>
        <begin position="374"/>
        <end position="416"/>
    </location>
</feature>
<feature type="compositionally biased region" description="Polar residues" evidence="1">
    <location>
        <begin position="495"/>
        <end position="524"/>
    </location>
</feature>
<feature type="region of interest" description="Disordered" evidence="1">
    <location>
        <begin position="430"/>
        <end position="524"/>
    </location>
</feature>
<keyword evidence="3" id="KW-1185">Reference proteome</keyword>
<evidence type="ECO:0000313" key="2">
    <source>
        <dbReference type="EMBL" id="TNV74209.1"/>
    </source>
</evidence>
<evidence type="ECO:0000256" key="1">
    <source>
        <dbReference type="SAM" id="MobiDB-lite"/>
    </source>
</evidence>
<dbReference type="Proteomes" id="UP000785679">
    <property type="component" value="Unassembled WGS sequence"/>
</dbReference>
<reference evidence="2" key="1">
    <citation type="submission" date="2019-06" db="EMBL/GenBank/DDBJ databases">
        <authorList>
            <person name="Zheng W."/>
        </authorList>
    </citation>
    <scope>NUCLEOTIDE SEQUENCE</scope>
    <source>
        <strain evidence="2">QDHG01</strain>
    </source>
</reference>
<proteinExistence type="predicted"/>
<sequence>MMLAHVNNPEEQLPHASYDQYMGNSSPYLGQPTQYAQHVGAAEKPSISFQQLQSKYSNKKPTKAQAMGIVPQNLMYSFEDIKDELISADQESYQVPEEIEEELPLRIRTIQYEDMLAQQKTQHLNNELKKYLDYQPKAAQQPYEYHFTDSAYQNLNTMMLQSDHQYIPERPSTQQESGVGYRSTTLNAELPTTQNHYDMVNQQTLNSFSNVYTQWQSSSKKVTGVTQGLQLGKQISTPNRTTGVSTEKQYTGGIALYDSKASKYDNHHQQSRAYHQIGISTSNQYKKTSSQSPWRHQVEEPQIVAITTPVKDKRQSYGAPSYQQPTSTGKASRPQTASYINQTYHVTPSKTTGSSTSALLNQHHQNMIRDAPTSTVYQQASVNTPNKVSRPKTSDQHHGGSIGRTNAASKLASQASASQTAGIGSYYNTAQKRRKAQESQQKTSQHNFQQYSGSHAISSPFSKQSPTMGGTQPSSVALHSQMAQQQQQIHGMYGTFSNNNERTASTATMGGSANINGSSGHIRY</sequence>
<feature type="region of interest" description="Disordered" evidence="1">
    <location>
        <begin position="307"/>
        <end position="335"/>
    </location>
</feature>
<dbReference type="EMBL" id="RRYP01017285">
    <property type="protein sequence ID" value="TNV74209.1"/>
    <property type="molecule type" value="Genomic_DNA"/>
</dbReference>
<evidence type="ECO:0000313" key="3">
    <source>
        <dbReference type="Proteomes" id="UP000785679"/>
    </source>
</evidence>
<feature type="compositionally biased region" description="Polar residues" evidence="1">
    <location>
        <begin position="438"/>
        <end position="483"/>
    </location>
</feature>
<feature type="compositionally biased region" description="Polar residues" evidence="1">
    <location>
        <begin position="374"/>
        <end position="387"/>
    </location>
</feature>
<feature type="compositionally biased region" description="Low complexity" evidence="1">
    <location>
        <begin position="407"/>
        <end position="416"/>
    </location>
</feature>
<dbReference type="AlphaFoldDB" id="A0A8J8SXA1"/>